<accession>A0A090R7S3</accession>
<dbReference type="Proteomes" id="UP000029227">
    <property type="component" value="Unassembled WGS sequence"/>
</dbReference>
<gene>
    <name evidence="1" type="ORF">JCM19237_6576</name>
</gene>
<sequence length="160" mass="18564">MEDDPYNNQLTSVFYGHPLTDELFGIPLDIYLTPGFVWHWESEVQSSIQEYVIAIKAYYTFEWPVKWRFGVAEGLSYVSGITHIEQAEMDEKGYEPSQLLNYLDFSVDVNVGDLINQKSLDNLWVGYSLHHRSAIFESASQFGRIKGGSNYNTFYIQYDF</sequence>
<dbReference type="AlphaFoldDB" id="A0A090R7S3"/>
<dbReference type="EMBL" id="BBMN01000002">
    <property type="protein sequence ID" value="GAL03682.1"/>
    <property type="molecule type" value="Genomic_DNA"/>
</dbReference>
<name>A0A090R7S3_9GAMM</name>
<evidence type="ECO:0000313" key="1">
    <source>
        <dbReference type="EMBL" id="GAL03682.1"/>
    </source>
</evidence>
<comment type="caution">
    <text evidence="1">The sequence shown here is derived from an EMBL/GenBank/DDBJ whole genome shotgun (WGS) entry which is preliminary data.</text>
</comment>
<evidence type="ECO:0000313" key="2">
    <source>
        <dbReference type="Proteomes" id="UP000029227"/>
    </source>
</evidence>
<evidence type="ECO:0008006" key="3">
    <source>
        <dbReference type="Google" id="ProtNLM"/>
    </source>
</evidence>
<proteinExistence type="predicted"/>
<dbReference type="STRING" id="754436.JCM19237_6576"/>
<protein>
    <recommendedName>
        <fullName evidence="3">MltA-interacting MipA family protein</fullName>
    </recommendedName>
</protein>
<reference evidence="1 2" key="1">
    <citation type="journal article" date="2014" name="Genome Announc.">
        <title>Draft Genome Sequences of Two Vibrionaceae Species, Vibrio ponticus C121 and Photobacterium aphoticum C119, Isolated as Coral Reef Microbiota.</title>
        <authorList>
            <person name="Al-saari N."/>
            <person name="Meirelles P.M."/>
            <person name="Mino S."/>
            <person name="Suda W."/>
            <person name="Oshima K."/>
            <person name="Hattori M."/>
            <person name="Ohkuma M."/>
            <person name="Thompson F.L."/>
            <person name="Gomez-Gil B."/>
            <person name="Sawabe T."/>
            <person name="Sawabe T."/>
        </authorList>
    </citation>
    <scope>NUCLEOTIDE SEQUENCE [LARGE SCALE GENOMIC DNA]</scope>
    <source>
        <strain evidence="1 2">JCM 19237</strain>
    </source>
</reference>
<organism evidence="1 2">
    <name type="scientific">Photobacterium aphoticum</name>
    <dbReference type="NCBI Taxonomy" id="754436"/>
    <lineage>
        <taxon>Bacteria</taxon>
        <taxon>Pseudomonadati</taxon>
        <taxon>Pseudomonadota</taxon>
        <taxon>Gammaproteobacteria</taxon>
        <taxon>Vibrionales</taxon>
        <taxon>Vibrionaceae</taxon>
        <taxon>Photobacterium</taxon>
    </lineage>
</organism>
<dbReference type="eggNOG" id="COG3713">
    <property type="taxonomic scope" value="Bacteria"/>
</dbReference>